<comment type="caution">
    <text evidence="2">The sequence shown here is derived from an EMBL/GenBank/DDBJ whole genome shotgun (WGS) entry which is preliminary data.</text>
</comment>
<feature type="compositionally biased region" description="Basic and acidic residues" evidence="1">
    <location>
        <begin position="525"/>
        <end position="567"/>
    </location>
</feature>
<reference evidence="2 3" key="1">
    <citation type="submission" date="2019-02" db="EMBL/GenBank/DDBJ databases">
        <title>Genome sequencing of the rare red list fungi Dentipellis fragilis.</title>
        <authorList>
            <person name="Buettner E."/>
            <person name="Kellner H."/>
        </authorList>
    </citation>
    <scope>NUCLEOTIDE SEQUENCE [LARGE SCALE GENOMIC DNA]</scope>
    <source>
        <strain evidence="2 3">DSM 105465</strain>
    </source>
</reference>
<feature type="compositionally biased region" description="Polar residues" evidence="1">
    <location>
        <begin position="1127"/>
        <end position="1139"/>
    </location>
</feature>
<feature type="compositionally biased region" description="Low complexity" evidence="1">
    <location>
        <begin position="924"/>
        <end position="938"/>
    </location>
</feature>
<keyword evidence="3" id="KW-1185">Reference proteome</keyword>
<gene>
    <name evidence="2" type="ORF">EVG20_g9653</name>
</gene>
<feature type="compositionally biased region" description="Basic and acidic residues" evidence="1">
    <location>
        <begin position="654"/>
        <end position="677"/>
    </location>
</feature>
<feature type="compositionally biased region" description="Acidic residues" evidence="1">
    <location>
        <begin position="950"/>
        <end position="959"/>
    </location>
</feature>
<sequence length="1681" mass="181348">MASLESGRYLVVVLPLRTSCLPPANTAALFANPAGPGLAPTILCIGVARGRVGIQGVVRAIPIRRRTTSPLLFDHILNKGSFSGILVEFSMANTTGIIQDLTAKLKVAAGPWRKDIKDTVDQLASALETLLPMTMPSEPIVKHALSVATFSFIFHERILLAFKTKSIKQKRAWEIIAQAVLDGVLDHLDDNNNGNIIFLLLHAIINPHQYLEKEKDAVAQAFYSTIGSIFFSFGSAISPTTCNAKLRTLAYSLLSTSCEAHPRNQEKLRNKHVLGSERLGYAVSITKGTHIIFAAYMRHSKPPSDYLALEQLLDLLARLIPPTKGTSKGRGLRMQFITEVFLIGARHLAEGSDIVKFLEYIPSSNWEETSAQVVQILARDMSFPQPFHVKEVSIAGVSFPQTPPSDRLYVDSDSLLANSLNEDDVYDVIRIPFSSIQQVMVADDGMVHVLTSRPVKVGDKEAPSRAPDEQPIITVFQISSTDMERFARAIGARGLVRAAALVYCCVAVLTPQYRHAGKTGPAERSSYHQTDHAHFQKCAADRTGIRRRREKPESAAVVHRESEDRAAGRCVLPHRSPASTRISLLRVYPRPSVVDLHDHSDDGPPPETHVDDGADGESPLLAQERGADVDTSPDARQPRQTQPPNGPARAAKALADERVPDIPETVQERQPEPDRSRSAAVPPVRARPAGRPASRSTRAPADGPERPAADGLPAPAARDAPARRSASQERHDAVFGTSDEELSDLSGDEHPRARSRPPADVLRARRGSRHSTRPATPDNDDDDDADHVPPGGAHDRDAAGEEPAGATERAAQDEELGPVVKVQRRTVVSQDDRKGTGDEKKNTAKTTKKKRAVESEEEDAVVVVEPASKTKSAVVGKPTKKGPAGRSGGGKKAAAAKKSNGKKRARAEAGSDSGSAVVEREAPAPRGRSSRSAAAAASKKIAQNVKSDNGDVDVIDGSETETGAKLGGKTGRCTPFHGRSLKFMLGIETVGRPDAAVGGRRDEVEPISLLSSTESPPAVVPAKASAAARKRKRGGNDEDAPAAPSSPLPDVVSPLAKRPRVQPDLQPPTPPRRRPSKDGTARSRPPAKKKYGHRAAKQRTSSPLPSAPYDVDYDELPGLSTAAPKVNDSSSPAPVISSTGKSKVAGMKAKGAKGPTAASKKSGNLQPAAAAKTEAVCKNMAKAVANKSSMLSLMVDLMETTASSDEVPSPSPAPMKKPMKDNAEAGSDLGAATKDLKSDTKAANVSSHTTKSNMTPWLAEENEPRAALKEPDEHIMECIDLQADDGGRSLPSDDAADAHASAIEEFTDFDEHRSSGDIRLSANPPPKTMVGTKVEFAGPKLSKLPEPPAPKAKKPPVTIDLTADEDEPVRPKARPIHKAPRPPALPAPPNPKTSSPADEDNDITIAPQDVSTSTYEEAYDDFLVPLNSSGQLFSPTDKTTTTSESEPQGKQPAPVSGKIWKKNVSFASMVEVAAEEEEKEQRQPAAAKKDDSGVFWLDQSVERPPAKEQKRILRSRLPEVKPRIAPSPAAKMTMTKPRKHVDIPDRFDSIANTEEGRDMSPIAYIIDRIANVVKEKIESGFDGVSRSTREAQRRTLHYAMEELREVGKSNAPTYNSLVNLEEAYGAYSRNVISALDEAIRVSDESRQHIQHVIQEHDRGVQAYSKFTMKRRELPPSVKRWL</sequence>
<dbReference type="OrthoDB" id="3270368at2759"/>
<feature type="compositionally biased region" description="Low complexity" evidence="1">
    <location>
        <begin position="1015"/>
        <end position="1027"/>
    </location>
</feature>
<feature type="compositionally biased region" description="Basic and acidic residues" evidence="1">
    <location>
        <begin position="720"/>
        <end position="733"/>
    </location>
</feature>
<accession>A0A4Y9XY38</accession>
<feature type="compositionally biased region" description="Low complexity" evidence="1">
    <location>
        <begin position="1041"/>
        <end position="1056"/>
    </location>
</feature>
<feature type="compositionally biased region" description="Basic and acidic residues" evidence="1">
    <location>
        <begin position="595"/>
        <end position="612"/>
    </location>
</feature>
<evidence type="ECO:0000256" key="1">
    <source>
        <dbReference type="SAM" id="MobiDB-lite"/>
    </source>
</evidence>
<dbReference type="EMBL" id="SEOQ01001012">
    <property type="protein sequence ID" value="TFY54568.1"/>
    <property type="molecule type" value="Genomic_DNA"/>
</dbReference>
<feature type="compositionally biased region" description="Low complexity" evidence="1">
    <location>
        <begin position="709"/>
        <end position="719"/>
    </location>
</feature>
<feature type="compositionally biased region" description="Basic and acidic residues" evidence="1">
    <location>
        <begin position="830"/>
        <end position="842"/>
    </location>
</feature>
<feature type="compositionally biased region" description="Polar residues" evidence="1">
    <location>
        <begin position="1241"/>
        <end position="1255"/>
    </location>
</feature>
<evidence type="ECO:0000313" key="2">
    <source>
        <dbReference type="EMBL" id="TFY54568.1"/>
    </source>
</evidence>
<protein>
    <submittedName>
        <fullName evidence="2">Uncharacterized protein</fullName>
    </submittedName>
</protein>
<feature type="compositionally biased region" description="Basic residues" evidence="1">
    <location>
        <begin position="1371"/>
        <end position="1380"/>
    </location>
</feature>
<feature type="compositionally biased region" description="Low complexity" evidence="1">
    <location>
        <begin position="678"/>
        <end position="701"/>
    </location>
</feature>
<feature type="region of interest" description="Disordered" evidence="1">
    <location>
        <begin position="1007"/>
        <end position="1166"/>
    </location>
</feature>
<dbReference type="Proteomes" id="UP000298327">
    <property type="component" value="Unassembled WGS sequence"/>
</dbReference>
<evidence type="ECO:0000313" key="3">
    <source>
        <dbReference type="Proteomes" id="UP000298327"/>
    </source>
</evidence>
<feature type="region of interest" description="Disordered" evidence="1">
    <location>
        <begin position="515"/>
        <end position="574"/>
    </location>
</feature>
<feature type="compositionally biased region" description="Polar residues" evidence="1">
    <location>
        <begin position="1426"/>
        <end position="1448"/>
    </location>
</feature>
<feature type="region of interest" description="Disordered" evidence="1">
    <location>
        <begin position="594"/>
        <end position="975"/>
    </location>
</feature>
<feature type="region of interest" description="Disordered" evidence="1">
    <location>
        <begin position="1307"/>
        <end position="1458"/>
    </location>
</feature>
<feature type="region of interest" description="Disordered" evidence="1">
    <location>
        <begin position="1201"/>
        <end position="1261"/>
    </location>
</feature>
<feature type="compositionally biased region" description="Low complexity" evidence="1">
    <location>
        <begin position="1140"/>
        <end position="1163"/>
    </location>
</feature>
<name>A0A4Y9XY38_9AGAM</name>
<dbReference type="STRING" id="205917.A0A4Y9XY38"/>
<organism evidence="2 3">
    <name type="scientific">Dentipellis fragilis</name>
    <dbReference type="NCBI Taxonomy" id="205917"/>
    <lineage>
        <taxon>Eukaryota</taxon>
        <taxon>Fungi</taxon>
        <taxon>Dikarya</taxon>
        <taxon>Basidiomycota</taxon>
        <taxon>Agaricomycotina</taxon>
        <taxon>Agaricomycetes</taxon>
        <taxon>Russulales</taxon>
        <taxon>Hericiaceae</taxon>
        <taxon>Dentipellis</taxon>
    </lineage>
</organism>
<proteinExistence type="predicted"/>
<feature type="compositionally biased region" description="Pro residues" evidence="1">
    <location>
        <begin position="1381"/>
        <end position="1391"/>
    </location>
</feature>
<feature type="compositionally biased region" description="Basic residues" evidence="1">
    <location>
        <begin position="1085"/>
        <end position="1097"/>
    </location>
</feature>